<sequence>SIVVNCSFKSLRSILLLMIGDIKLDFNILLWDFAGQAQFKTLLNDLKEQLTTMDVYSARRLIREIKKKARTAAKDSKFQVTLNEYNRALLVAKELNFKEEIAKISLKIFNIESKSKYIELDFNIEKAENAEKNGDIFNSINYYQHALKILDEFKVYNVLDPRIRKIKKKIQKLREDI</sequence>
<organism evidence="1">
    <name type="scientific">marine sediment metagenome</name>
    <dbReference type="NCBI Taxonomy" id="412755"/>
    <lineage>
        <taxon>unclassified sequences</taxon>
        <taxon>metagenomes</taxon>
        <taxon>ecological metagenomes</taxon>
    </lineage>
</organism>
<comment type="caution">
    <text evidence="1">The sequence shown here is derived from an EMBL/GenBank/DDBJ whole genome shotgun (WGS) entry which is preliminary data.</text>
</comment>
<feature type="non-terminal residue" evidence="1">
    <location>
        <position position="1"/>
    </location>
</feature>
<dbReference type="AlphaFoldDB" id="X1HFD2"/>
<accession>X1HFD2</accession>
<gene>
    <name evidence="1" type="ORF">S03H2_45180</name>
</gene>
<reference evidence="1" key="1">
    <citation type="journal article" date="2014" name="Front. Microbiol.">
        <title>High frequency of phylogenetically diverse reductive dehalogenase-homologous genes in deep subseafloor sedimentary metagenomes.</title>
        <authorList>
            <person name="Kawai M."/>
            <person name="Futagami T."/>
            <person name="Toyoda A."/>
            <person name="Takaki Y."/>
            <person name="Nishi S."/>
            <person name="Hori S."/>
            <person name="Arai W."/>
            <person name="Tsubouchi T."/>
            <person name="Morono Y."/>
            <person name="Uchiyama I."/>
            <person name="Ito T."/>
            <person name="Fujiyama A."/>
            <person name="Inagaki F."/>
            <person name="Takami H."/>
        </authorList>
    </citation>
    <scope>NUCLEOTIDE SEQUENCE</scope>
    <source>
        <strain evidence="1">Expedition CK06-06</strain>
    </source>
</reference>
<proteinExistence type="predicted"/>
<dbReference type="EMBL" id="BARU01028287">
    <property type="protein sequence ID" value="GAH68921.1"/>
    <property type="molecule type" value="Genomic_DNA"/>
</dbReference>
<protein>
    <submittedName>
        <fullName evidence="1">Uncharacterized protein</fullName>
    </submittedName>
</protein>
<evidence type="ECO:0000313" key="1">
    <source>
        <dbReference type="EMBL" id="GAH68921.1"/>
    </source>
</evidence>
<name>X1HFD2_9ZZZZ</name>